<feature type="region of interest" description="Disordered" evidence="1">
    <location>
        <begin position="1"/>
        <end position="40"/>
    </location>
</feature>
<protein>
    <submittedName>
        <fullName evidence="2">34799_t:CDS:1</fullName>
    </submittedName>
</protein>
<dbReference type="EMBL" id="CAJVQB010152655">
    <property type="protein sequence ID" value="CAG8855746.1"/>
    <property type="molecule type" value="Genomic_DNA"/>
</dbReference>
<sequence>MPKKAKLKAQTKSTISETGERNTIPKWTPEETKSETKKHQKATTFLKKKCSLITSLSAKQNYNEESAPKMSMRKSTELLTTTTMATPSNDEMKKHQNAATFLKKS</sequence>
<evidence type="ECO:0000313" key="3">
    <source>
        <dbReference type="Proteomes" id="UP000789901"/>
    </source>
</evidence>
<name>A0ABN7XN32_GIGMA</name>
<gene>
    <name evidence="2" type="ORF">GMARGA_LOCUS44567</name>
</gene>
<dbReference type="Proteomes" id="UP000789901">
    <property type="component" value="Unassembled WGS sequence"/>
</dbReference>
<accession>A0ABN7XN32</accession>
<keyword evidence="3" id="KW-1185">Reference proteome</keyword>
<evidence type="ECO:0000256" key="1">
    <source>
        <dbReference type="SAM" id="MobiDB-lite"/>
    </source>
</evidence>
<feature type="non-terminal residue" evidence="2">
    <location>
        <position position="105"/>
    </location>
</feature>
<evidence type="ECO:0000313" key="2">
    <source>
        <dbReference type="EMBL" id="CAG8855746.1"/>
    </source>
</evidence>
<reference evidence="2 3" key="1">
    <citation type="submission" date="2021-06" db="EMBL/GenBank/DDBJ databases">
        <authorList>
            <person name="Kallberg Y."/>
            <person name="Tangrot J."/>
            <person name="Rosling A."/>
        </authorList>
    </citation>
    <scope>NUCLEOTIDE SEQUENCE [LARGE SCALE GENOMIC DNA]</scope>
    <source>
        <strain evidence="2 3">120-4 pot B 10/14</strain>
    </source>
</reference>
<feature type="region of interest" description="Disordered" evidence="1">
    <location>
        <begin position="85"/>
        <end position="105"/>
    </location>
</feature>
<proteinExistence type="predicted"/>
<organism evidence="2 3">
    <name type="scientific">Gigaspora margarita</name>
    <dbReference type="NCBI Taxonomy" id="4874"/>
    <lineage>
        <taxon>Eukaryota</taxon>
        <taxon>Fungi</taxon>
        <taxon>Fungi incertae sedis</taxon>
        <taxon>Mucoromycota</taxon>
        <taxon>Glomeromycotina</taxon>
        <taxon>Glomeromycetes</taxon>
        <taxon>Diversisporales</taxon>
        <taxon>Gigasporaceae</taxon>
        <taxon>Gigaspora</taxon>
    </lineage>
</organism>
<feature type="compositionally biased region" description="Basic and acidic residues" evidence="1">
    <location>
        <begin position="28"/>
        <end position="37"/>
    </location>
</feature>
<comment type="caution">
    <text evidence="2">The sequence shown here is derived from an EMBL/GenBank/DDBJ whole genome shotgun (WGS) entry which is preliminary data.</text>
</comment>